<dbReference type="InterPro" id="IPR011991">
    <property type="entry name" value="ArsR-like_HTH"/>
</dbReference>
<dbReference type="PRINTS" id="PR00778">
    <property type="entry name" value="HTHARSR"/>
</dbReference>
<gene>
    <name evidence="7" type="ORF">GCM10011352_41810</name>
</gene>
<dbReference type="SMART" id="SM00418">
    <property type="entry name" value="HTH_ARSR"/>
    <property type="match status" value="1"/>
</dbReference>
<feature type="compositionally biased region" description="Basic and acidic residues" evidence="5">
    <location>
        <begin position="108"/>
        <end position="119"/>
    </location>
</feature>
<comment type="caution">
    <text evidence="7">The sequence shown here is derived from an EMBL/GenBank/DDBJ whole genome shotgun (WGS) entry which is preliminary data.</text>
</comment>
<organism evidence="7 8">
    <name type="scientific">Marinobacterium zhoushanense</name>
    <dbReference type="NCBI Taxonomy" id="1679163"/>
    <lineage>
        <taxon>Bacteria</taxon>
        <taxon>Pseudomonadati</taxon>
        <taxon>Pseudomonadota</taxon>
        <taxon>Gammaproteobacteria</taxon>
        <taxon>Oceanospirillales</taxon>
        <taxon>Oceanospirillaceae</taxon>
        <taxon>Marinobacterium</taxon>
    </lineage>
</organism>
<dbReference type="PANTHER" id="PTHR33154">
    <property type="entry name" value="TRANSCRIPTIONAL REGULATOR, ARSR FAMILY"/>
    <property type="match status" value="1"/>
</dbReference>
<evidence type="ECO:0000256" key="5">
    <source>
        <dbReference type="SAM" id="MobiDB-lite"/>
    </source>
</evidence>
<evidence type="ECO:0000256" key="1">
    <source>
        <dbReference type="ARBA" id="ARBA00022849"/>
    </source>
</evidence>
<keyword evidence="1" id="KW-0059">Arsenical resistance</keyword>
<reference evidence="8" key="1">
    <citation type="journal article" date="2019" name="Int. J. Syst. Evol. Microbiol.">
        <title>The Global Catalogue of Microorganisms (GCM) 10K type strain sequencing project: providing services to taxonomists for standard genome sequencing and annotation.</title>
        <authorList>
            <consortium name="The Broad Institute Genomics Platform"/>
            <consortium name="The Broad Institute Genome Sequencing Center for Infectious Disease"/>
            <person name="Wu L."/>
            <person name="Ma J."/>
        </authorList>
    </citation>
    <scope>NUCLEOTIDE SEQUENCE [LARGE SCALE GENOMIC DNA]</scope>
    <source>
        <strain evidence="8">CGMCC 1.15341</strain>
    </source>
</reference>
<accession>A0ABQ1KXR0</accession>
<evidence type="ECO:0000313" key="7">
    <source>
        <dbReference type="EMBL" id="GGC10956.1"/>
    </source>
</evidence>
<dbReference type="InterPro" id="IPR036388">
    <property type="entry name" value="WH-like_DNA-bd_sf"/>
</dbReference>
<feature type="domain" description="HTH arsR-type" evidence="6">
    <location>
        <begin position="5"/>
        <end position="103"/>
    </location>
</feature>
<dbReference type="Pfam" id="PF01022">
    <property type="entry name" value="HTH_5"/>
    <property type="match status" value="1"/>
</dbReference>
<dbReference type="NCBIfam" id="NF007528">
    <property type="entry name" value="PRK10141.1"/>
    <property type="match status" value="1"/>
</dbReference>
<keyword evidence="3" id="KW-0238">DNA-binding</keyword>
<keyword evidence="8" id="KW-1185">Reference proteome</keyword>
<dbReference type="InterPro" id="IPR036390">
    <property type="entry name" value="WH_DNA-bd_sf"/>
</dbReference>
<evidence type="ECO:0000256" key="2">
    <source>
        <dbReference type="ARBA" id="ARBA00023015"/>
    </source>
</evidence>
<dbReference type="NCBIfam" id="NF033788">
    <property type="entry name" value="HTH_metalloreg"/>
    <property type="match status" value="1"/>
</dbReference>
<evidence type="ECO:0000313" key="8">
    <source>
        <dbReference type="Proteomes" id="UP000629025"/>
    </source>
</evidence>
<evidence type="ECO:0000256" key="3">
    <source>
        <dbReference type="ARBA" id="ARBA00023125"/>
    </source>
</evidence>
<dbReference type="Proteomes" id="UP000629025">
    <property type="component" value="Unassembled WGS sequence"/>
</dbReference>
<dbReference type="PROSITE" id="PS50987">
    <property type="entry name" value="HTH_ARSR_2"/>
    <property type="match status" value="1"/>
</dbReference>
<dbReference type="PANTHER" id="PTHR33154:SF18">
    <property type="entry name" value="ARSENICAL RESISTANCE OPERON REPRESSOR"/>
    <property type="match status" value="1"/>
</dbReference>
<feature type="region of interest" description="Disordered" evidence="5">
    <location>
        <begin position="99"/>
        <end position="130"/>
    </location>
</feature>
<sequence length="130" mass="15068">MRQYAMSSDCFTPIQFFKSLADELRLKSLLLIEARGELCVCELMQALDESQPKVSRHLAQLRRSGLLLDRRQGQWVFYRLHPEAPRWMVDVLRRTREHNPQLLTQPESRLRAMTDRPSDSGRLCQSGAAG</sequence>
<dbReference type="SUPFAM" id="SSF46785">
    <property type="entry name" value="Winged helix' DNA-binding domain"/>
    <property type="match status" value="1"/>
</dbReference>
<dbReference type="InterPro" id="IPR001845">
    <property type="entry name" value="HTH_ArsR_DNA-bd_dom"/>
</dbReference>
<evidence type="ECO:0000259" key="6">
    <source>
        <dbReference type="PROSITE" id="PS50987"/>
    </source>
</evidence>
<protein>
    <submittedName>
        <fullName evidence="7">Transcriptional regulator</fullName>
    </submittedName>
</protein>
<dbReference type="InterPro" id="IPR051081">
    <property type="entry name" value="HTH_MetalResp_TranReg"/>
</dbReference>
<dbReference type="Gene3D" id="1.10.10.10">
    <property type="entry name" value="Winged helix-like DNA-binding domain superfamily/Winged helix DNA-binding domain"/>
    <property type="match status" value="1"/>
</dbReference>
<evidence type="ECO:0000256" key="4">
    <source>
        <dbReference type="ARBA" id="ARBA00023163"/>
    </source>
</evidence>
<name>A0ABQ1KXR0_9GAMM</name>
<proteinExistence type="predicted"/>
<keyword evidence="2" id="KW-0805">Transcription regulation</keyword>
<dbReference type="CDD" id="cd00090">
    <property type="entry name" value="HTH_ARSR"/>
    <property type="match status" value="1"/>
</dbReference>
<dbReference type="EMBL" id="BMIJ01000011">
    <property type="protein sequence ID" value="GGC10956.1"/>
    <property type="molecule type" value="Genomic_DNA"/>
</dbReference>
<keyword evidence="4" id="KW-0804">Transcription</keyword>